<organism evidence="1 2">
    <name type="scientific">Streptomyces lincolnensis</name>
    <dbReference type="NCBI Taxonomy" id="1915"/>
    <lineage>
        <taxon>Bacteria</taxon>
        <taxon>Bacillati</taxon>
        <taxon>Actinomycetota</taxon>
        <taxon>Actinomycetes</taxon>
        <taxon>Kitasatosporales</taxon>
        <taxon>Streptomycetaceae</taxon>
        <taxon>Streptomyces</taxon>
    </lineage>
</organism>
<dbReference type="PATRIC" id="fig|1915.4.peg.6459"/>
<dbReference type="AlphaFoldDB" id="A0A1B1MHK2"/>
<dbReference type="Proteomes" id="UP000092598">
    <property type="component" value="Chromosome"/>
</dbReference>
<reference evidence="1 2" key="1">
    <citation type="submission" date="2016-07" db="EMBL/GenBank/DDBJ databases">
        <title>Enhancement of antibiotic productionsby engineered nitrateutilization in actinobacteria.</title>
        <authorList>
            <person name="Meng S.C."/>
        </authorList>
    </citation>
    <scope>NUCLEOTIDE SEQUENCE [LARGE SCALE GENOMIC DNA]</scope>
    <source>
        <strain evidence="1 2">NRRL 2936</strain>
    </source>
</reference>
<dbReference type="InterPro" id="IPR040871">
    <property type="entry name" value="HopA1"/>
</dbReference>
<protein>
    <submittedName>
        <fullName evidence="1">Uncharacterized protein</fullName>
    </submittedName>
</protein>
<evidence type="ECO:0000313" key="2">
    <source>
        <dbReference type="Proteomes" id="UP000092598"/>
    </source>
</evidence>
<dbReference type="EMBL" id="CP016438">
    <property type="protein sequence ID" value="ANS68054.1"/>
    <property type="molecule type" value="Genomic_DNA"/>
</dbReference>
<keyword evidence="2" id="KW-1185">Reference proteome</keyword>
<dbReference type="Pfam" id="PF17914">
    <property type="entry name" value="HopA1"/>
    <property type="match status" value="1"/>
</dbReference>
<dbReference type="KEGG" id="sls:SLINC_5830"/>
<accession>A0A1B1MHK2</accession>
<name>A0A1B1MHK2_STRLN</name>
<proteinExistence type="predicted"/>
<dbReference type="STRING" id="1915.SLINC_5830"/>
<gene>
    <name evidence="1" type="ORF">SLINC_5830</name>
</gene>
<sequence length="310" mass="33226">MLSSGVLDVMRSVSVSSDRAKALVGDREIEADTPRELRRMLAEALYDVFHSGQGDSRIPTRLRDPALEARLAAAVPHTEIVTRARVQSSPEPDGKGGLRVLVERDGVRFWAPAAVLDASDPAPGDIVGLRMPAARPGLSPGFFLVDGSRSRTGGREVLRLYVNVVDVDRAVRVWGATLAFLEEQGLPYRAKVLSAPELYPRRDAVVVYLDAAVADAAPRLADHVRHLPGVGADVSSFVEELHPGVATAWEPADPHSGRQGLSFGQHRASVLATALVDSADRPETTEHTVAEQFARAGIDPANPARNLPVA</sequence>
<evidence type="ECO:0000313" key="1">
    <source>
        <dbReference type="EMBL" id="ANS68054.1"/>
    </source>
</evidence>